<dbReference type="PANTHER" id="PTHR13490:SF0">
    <property type="entry name" value="SMALL RIBOSOMAL SUBUNIT PROTEIN MS35"/>
    <property type="match status" value="1"/>
</dbReference>
<dbReference type="VEuPathDB" id="VectorBase:ISCI008744"/>
<keyword evidence="2" id="KW-0689">Ribosomal protein</keyword>
<feature type="domain" description="Small ribosomal subunit protein mS35 mitochondrial conserved" evidence="1">
    <location>
        <begin position="133"/>
        <end position="202"/>
    </location>
</feature>
<accession>B7Q2Z7</accession>
<dbReference type="OrthoDB" id="283424at2759"/>
<dbReference type="STRING" id="6945.B7Q2Z7"/>
<evidence type="ECO:0000313" key="3">
    <source>
        <dbReference type="EnsemblMetazoa" id="ISCW008744-PA"/>
    </source>
</evidence>
<keyword evidence="2" id="KW-0687">Ribonucleoprotein</keyword>
<dbReference type="EMBL" id="ABJB010599593">
    <property type="status" value="NOT_ANNOTATED_CDS"/>
    <property type="molecule type" value="Genomic_DNA"/>
</dbReference>
<dbReference type="InterPro" id="IPR039848">
    <property type="entry name" value="Ribosomal_mS35_mt"/>
</dbReference>
<dbReference type="EMBL" id="ABJB010873553">
    <property type="status" value="NOT_ANNOTATED_CDS"/>
    <property type="molecule type" value="Genomic_DNA"/>
</dbReference>
<dbReference type="GO" id="GO:0032543">
    <property type="term" value="P:mitochondrial translation"/>
    <property type="evidence" value="ECO:0007669"/>
    <property type="project" value="InterPro"/>
</dbReference>
<dbReference type="InterPro" id="IPR019349">
    <property type="entry name" value="Ribosomal_mS35_mit"/>
</dbReference>
<dbReference type="PaxDb" id="6945-B7Q2Z7"/>
<dbReference type="GO" id="GO:0003735">
    <property type="term" value="F:structural constituent of ribosome"/>
    <property type="evidence" value="ECO:0000318"/>
    <property type="project" value="GO_Central"/>
</dbReference>
<feature type="non-terminal residue" evidence="2">
    <location>
        <position position="1"/>
    </location>
</feature>
<sequence length="314" mass="36447">RKLELYRPKEVRKKKRTEIKFDVTTPVGKHPRDCRTSVAPSLPHYSPVPIAMTPRTTNHVIYGKMHYQSLVPPLPPSLLRGFVAAMSFRFRWPTEFCTEWPAGLETDEKCEEHFPVEVTDSDYCHSSPTIRDVRSRIVTLKIKLSRLQLDYHAKDKLLRLVKDRYDPATDILTIVTDRCPLKKQNYDYAHYLLTAVFHESWKTEPWEADKEEADMECFLWEKSRSEANLHDFVRRMRQSLGDEEAKGLEHIQRMSADCLDEEVRSVEEVEQYAEAVCEIHNGGESDYAWEKYKKSVCSLLGLGRDTPVGGEVQA</sequence>
<dbReference type="GO" id="GO:0005763">
    <property type="term" value="C:mitochondrial small ribosomal subunit"/>
    <property type="evidence" value="ECO:0000318"/>
    <property type="project" value="GO_Central"/>
</dbReference>
<name>B7Q2Z7_IXOSC</name>
<reference evidence="3" key="2">
    <citation type="submission" date="2020-05" db="UniProtKB">
        <authorList>
            <consortium name="EnsemblMetazoa"/>
        </authorList>
    </citation>
    <scope>IDENTIFICATION</scope>
    <source>
        <strain evidence="3">wikel</strain>
    </source>
</reference>
<keyword evidence="5" id="KW-1267">Proteomics identification</keyword>
<gene>
    <name evidence="2" type="ORF">IscW_ISCW008744</name>
</gene>
<protein>
    <submittedName>
        <fullName evidence="2 3">Ribosomal protein S28, putative</fullName>
    </submittedName>
</protein>
<dbReference type="Pfam" id="PF10213">
    <property type="entry name" value="MRP-S28"/>
    <property type="match status" value="1"/>
</dbReference>
<dbReference type="EnsemblMetazoa" id="ISCW008744-RA">
    <property type="protein sequence ID" value="ISCW008744-PA"/>
    <property type="gene ID" value="ISCW008744"/>
</dbReference>
<evidence type="ECO:0000313" key="2">
    <source>
        <dbReference type="EMBL" id="EEC13219.1"/>
    </source>
</evidence>
<dbReference type="FunCoup" id="B7Q2Z7">
    <property type="interactions" value="437"/>
</dbReference>
<dbReference type="EMBL" id="DS847454">
    <property type="protein sequence ID" value="EEC13219.1"/>
    <property type="molecule type" value="Genomic_DNA"/>
</dbReference>
<reference evidence="2 4" key="1">
    <citation type="submission" date="2008-03" db="EMBL/GenBank/DDBJ databases">
        <title>Annotation of Ixodes scapularis.</title>
        <authorList>
            <consortium name="Ixodes scapularis Genome Project Consortium"/>
            <person name="Caler E."/>
            <person name="Hannick L.I."/>
            <person name="Bidwell S."/>
            <person name="Joardar V."/>
            <person name="Thiagarajan M."/>
            <person name="Amedeo P."/>
            <person name="Galinsky K.J."/>
            <person name="Schobel S."/>
            <person name="Inman J."/>
            <person name="Hostetler J."/>
            <person name="Miller J."/>
            <person name="Hammond M."/>
            <person name="Megy K."/>
            <person name="Lawson D."/>
            <person name="Kodira C."/>
            <person name="Sutton G."/>
            <person name="Meyer J."/>
            <person name="Hill C.A."/>
            <person name="Birren B."/>
            <person name="Nene V."/>
            <person name="Collins F."/>
            <person name="Alarcon-Chaidez F."/>
            <person name="Wikel S."/>
            <person name="Strausberg R."/>
        </authorList>
    </citation>
    <scope>NUCLEOTIDE SEQUENCE [LARGE SCALE GENOMIC DNA]</scope>
    <source>
        <strain evidence="4">Wikel</strain>
        <strain evidence="2">Wikel colony</strain>
    </source>
</reference>
<dbReference type="Proteomes" id="UP000001555">
    <property type="component" value="Unassembled WGS sequence"/>
</dbReference>
<dbReference type="AlphaFoldDB" id="B7Q2Z7"/>
<evidence type="ECO:0000313" key="4">
    <source>
        <dbReference type="Proteomes" id="UP000001555"/>
    </source>
</evidence>
<organism>
    <name type="scientific">Ixodes scapularis</name>
    <name type="common">Black-legged tick</name>
    <name type="synonym">Deer tick</name>
    <dbReference type="NCBI Taxonomy" id="6945"/>
    <lineage>
        <taxon>Eukaryota</taxon>
        <taxon>Metazoa</taxon>
        <taxon>Ecdysozoa</taxon>
        <taxon>Arthropoda</taxon>
        <taxon>Chelicerata</taxon>
        <taxon>Arachnida</taxon>
        <taxon>Acari</taxon>
        <taxon>Parasitiformes</taxon>
        <taxon>Ixodida</taxon>
        <taxon>Ixodoidea</taxon>
        <taxon>Ixodidae</taxon>
        <taxon>Ixodinae</taxon>
        <taxon>Ixodes</taxon>
    </lineage>
</organism>
<evidence type="ECO:0007829" key="5">
    <source>
        <dbReference type="PeptideAtlas" id="B7Q2Z7"/>
    </source>
</evidence>
<dbReference type="VEuPathDB" id="VectorBase:ISCP_004195"/>
<dbReference type="VEuPathDB" id="VectorBase:ISCW008744"/>
<dbReference type="PANTHER" id="PTHR13490">
    <property type="entry name" value="MITOCHONDRIAL 28S RIBOSOMAL PROTEIN S28"/>
    <property type="match status" value="1"/>
</dbReference>
<dbReference type="HOGENOM" id="CLU_060973_0_0_1"/>
<proteinExistence type="evidence at protein level"/>
<evidence type="ECO:0000259" key="1">
    <source>
        <dbReference type="Pfam" id="PF10213"/>
    </source>
</evidence>
<keyword evidence="4" id="KW-1185">Reference proteome</keyword>